<dbReference type="EMBL" id="WIGM01000975">
    <property type="protein sequence ID" value="KAF6807466.1"/>
    <property type="molecule type" value="Genomic_DNA"/>
</dbReference>
<sequence length="257" mass="29318">MAEPAEPAEYDSEDDSYATSPPPEGFDPEATSKFLDLFQTSDPDSILLDYWYVGLPACRTISHFETCSVEKSFGRDWRPNSWYDTCLKSVFYLRNKAVDTLFHVAARAGRLDVIDTAWRIFFLYSQWKPPKIESGSVAYVPLEEGEPEFHNDVDPLYPPKYMMAIVLLARKNAVGRTAANEAVAAGHEDVAEWLRLVLDRLTLGGRRATERRMARMEELVDGRYDIDGHHITPDQIPIVRRMWSSIARDGTITWGYC</sequence>
<evidence type="ECO:0000313" key="2">
    <source>
        <dbReference type="EMBL" id="KAF6807466.1"/>
    </source>
</evidence>
<dbReference type="Proteomes" id="UP000639643">
    <property type="component" value="Unassembled WGS sequence"/>
</dbReference>
<protein>
    <submittedName>
        <fullName evidence="2">Uncharacterized protein</fullName>
    </submittedName>
</protein>
<organism evidence="2 3">
    <name type="scientific">Colletotrichum musicola</name>
    <dbReference type="NCBI Taxonomy" id="2175873"/>
    <lineage>
        <taxon>Eukaryota</taxon>
        <taxon>Fungi</taxon>
        <taxon>Dikarya</taxon>
        <taxon>Ascomycota</taxon>
        <taxon>Pezizomycotina</taxon>
        <taxon>Sordariomycetes</taxon>
        <taxon>Hypocreomycetidae</taxon>
        <taxon>Glomerellales</taxon>
        <taxon>Glomerellaceae</taxon>
        <taxon>Colletotrichum</taxon>
        <taxon>Colletotrichum orchidearum species complex</taxon>
    </lineage>
</organism>
<gene>
    <name evidence="2" type="ORF">CMUS01_14119</name>
</gene>
<dbReference type="AlphaFoldDB" id="A0A8H6MTE2"/>
<reference evidence="2" key="1">
    <citation type="journal article" date="2020" name="Phytopathology">
        <title>Genome Sequence Resources of Colletotrichum truncatum, C. plurivorum, C. musicola, and C. sojae: Four Species Pathogenic to Soybean (Glycine max).</title>
        <authorList>
            <person name="Rogerio F."/>
            <person name="Boufleur T.R."/>
            <person name="Ciampi-Guillardi M."/>
            <person name="Sukno S.A."/>
            <person name="Thon M.R."/>
            <person name="Massola Junior N.S."/>
            <person name="Baroncelli R."/>
        </authorList>
    </citation>
    <scope>NUCLEOTIDE SEQUENCE</scope>
    <source>
        <strain evidence="2">LFN0074</strain>
    </source>
</reference>
<feature type="region of interest" description="Disordered" evidence="1">
    <location>
        <begin position="1"/>
        <end position="27"/>
    </location>
</feature>
<keyword evidence="3" id="KW-1185">Reference proteome</keyword>
<name>A0A8H6MTE2_9PEZI</name>
<evidence type="ECO:0000256" key="1">
    <source>
        <dbReference type="SAM" id="MobiDB-lite"/>
    </source>
</evidence>
<proteinExistence type="predicted"/>
<comment type="caution">
    <text evidence="2">The sequence shown here is derived from an EMBL/GenBank/DDBJ whole genome shotgun (WGS) entry which is preliminary data.</text>
</comment>
<accession>A0A8H6MTE2</accession>
<feature type="compositionally biased region" description="Acidic residues" evidence="1">
    <location>
        <begin position="1"/>
        <end position="16"/>
    </location>
</feature>
<evidence type="ECO:0000313" key="3">
    <source>
        <dbReference type="Proteomes" id="UP000639643"/>
    </source>
</evidence>
<dbReference type="OrthoDB" id="4795535at2759"/>